<keyword evidence="2" id="KW-1185">Reference proteome</keyword>
<name>A0ACB9HQW9_9ASTR</name>
<accession>A0ACB9HQW9</accession>
<reference evidence="2" key="1">
    <citation type="journal article" date="2022" name="Mol. Ecol. Resour.">
        <title>The genomes of chicory, endive, great burdock and yacon provide insights into Asteraceae palaeo-polyploidization history and plant inulin production.</title>
        <authorList>
            <person name="Fan W."/>
            <person name="Wang S."/>
            <person name="Wang H."/>
            <person name="Wang A."/>
            <person name="Jiang F."/>
            <person name="Liu H."/>
            <person name="Zhao H."/>
            <person name="Xu D."/>
            <person name="Zhang Y."/>
        </authorList>
    </citation>
    <scope>NUCLEOTIDE SEQUENCE [LARGE SCALE GENOMIC DNA]</scope>
    <source>
        <strain evidence="2">cv. Yunnan</strain>
    </source>
</reference>
<gene>
    <name evidence="1" type="ORF">L1987_32966</name>
</gene>
<comment type="caution">
    <text evidence="1">The sequence shown here is derived from an EMBL/GenBank/DDBJ whole genome shotgun (WGS) entry which is preliminary data.</text>
</comment>
<reference evidence="1 2" key="2">
    <citation type="journal article" date="2022" name="Mol. Ecol. Resour.">
        <title>The genomes of chicory, endive, great burdock and yacon provide insights into Asteraceae paleo-polyploidization history and plant inulin production.</title>
        <authorList>
            <person name="Fan W."/>
            <person name="Wang S."/>
            <person name="Wang H."/>
            <person name="Wang A."/>
            <person name="Jiang F."/>
            <person name="Liu H."/>
            <person name="Zhao H."/>
            <person name="Xu D."/>
            <person name="Zhang Y."/>
        </authorList>
    </citation>
    <scope>NUCLEOTIDE SEQUENCE [LARGE SCALE GENOMIC DNA]</scope>
    <source>
        <strain evidence="2">cv. Yunnan</strain>
        <tissue evidence="1">Leaves</tissue>
    </source>
</reference>
<organism evidence="1 2">
    <name type="scientific">Smallanthus sonchifolius</name>
    <dbReference type="NCBI Taxonomy" id="185202"/>
    <lineage>
        <taxon>Eukaryota</taxon>
        <taxon>Viridiplantae</taxon>
        <taxon>Streptophyta</taxon>
        <taxon>Embryophyta</taxon>
        <taxon>Tracheophyta</taxon>
        <taxon>Spermatophyta</taxon>
        <taxon>Magnoliopsida</taxon>
        <taxon>eudicotyledons</taxon>
        <taxon>Gunneridae</taxon>
        <taxon>Pentapetalae</taxon>
        <taxon>asterids</taxon>
        <taxon>campanulids</taxon>
        <taxon>Asterales</taxon>
        <taxon>Asteraceae</taxon>
        <taxon>Asteroideae</taxon>
        <taxon>Heliantheae alliance</taxon>
        <taxon>Millerieae</taxon>
        <taxon>Smallanthus</taxon>
    </lineage>
</organism>
<dbReference type="EMBL" id="CM042028">
    <property type="protein sequence ID" value="KAI3797703.1"/>
    <property type="molecule type" value="Genomic_DNA"/>
</dbReference>
<proteinExistence type="predicted"/>
<dbReference type="Proteomes" id="UP001056120">
    <property type="component" value="Linkage Group LG11"/>
</dbReference>
<evidence type="ECO:0000313" key="1">
    <source>
        <dbReference type="EMBL" id="KAI3797703.1"/>
    </source>
</evidence>
<sequence length="291" mass="32601">MVFKAKNNTAGSGHADENMKPEAKESKVSYAGAVRGATEVKEVNIRELIKFHGKKTKWVNKAGTKKYNTKGNVTDVRSPGKNKGKQISGKQTPKSNDQKGKQDNYRRSYGNKIIKNDPLCLKSLAALHSARRLSFNTPIHPQQNNTINDNDIKLDPKPPDGTSSSSTSANIPINLSKPMDIEGEESIFEDHFDLISDKNKEVVMRFITKKIMPTQKDVESWCHIQSKYFFRICEIHNFKEGLQYINMEGHEEESEVESKNDETASFMKIDSNISAQGTQVLCSPAPIAKVL</sequence>
<evidence type="ECO:0000313" key="2">
    <source>
        <dbReference type="Proteomes" id="UP001056120"/>
    </source>
</evidence>
<protein>
    <submittedName>
        <fullName evidence="1">Uncharacterized protein</fullName>
    </submittedName>
</protein>